<dbReference type="AlphaFoldDB" id="A0A1D2MYT2"/>
<evidence type="ECO:0000256" key="1">
    <source>
        <dbReference type="SAM" id="Phobius"/>
    </source>
</evidence>
<evidence type="ECO:0000313" key="3">
    <source>
        <dbReference type="Proteomes" id="UP000094527"/>
    </source>
</evidence>
<feature type="transmembrane region" description="Helical" evidence="1">
    <location>
        <begin position="12"/>
        <end position="33"/>
    </location>
</feature>
<protein>
    <submittedName>
        <fullName evidence="2">Uncharacterized protein</fullName>
    </submittedName>
</protein>
<accession>A0A1D2MYT2</accession>
<name>A0A1D2MYT2_ORCCI</name>
<dbReference type="EMBL" id="LJIJ01000392">
    <property type="protein sequence ID" value="ODM97964.1"/>
    <property type="molecule type" value="Genomic_DNA"/>
</dbReference>
<keyword evidence="3" id="KW-1185">Reference proteome</keyword>
<sequence length="212" mass="24130">MSFANTYGIRIIAGVSTLSAIALLLVNGFVFIVRLEDLKSKFSSSGVPNTTSDISQQETYQQLLSDMTTMWAKYRSILVSSSMLALLAALLQIIFSGFVILADSRSLQLYTRKWIIVHFILIFVMIIVLIELLVLTEDSGDKKTWENQILTLSKFLKHERPYNDYSGLFRFLHVGQTHIYASLGTNFPIVSILMGILIYFMRNQQGDYESYE</sequence>
<organism evidence="2 3">
    <name type="scientific">Orchesella cincta</name>
    <name type="common">Springtail</name>
    <name type="synonym">Podura cincta</name>
    <dbReference type="NCBI Taxonomy" id="48709"/>
    <lineage>
        <taxon>Eukaryota</taxon>
        <taxon>Metazoa</taxon>
        <taxon>Ecdysozoa</taxon>
        <taxon>Arthropoda</taxon>
        <taxon>Hexapoda</taxon>
        <taxon>Collembola</taxon>
        <taxon>Entomobryomorpha</taxon>
        <taxon>Entomobryoidea</taxon>
        <taxon>Orchesellidae</taxon>
        <taxon>Orchesellinae</taxon>
        <taxon>Orchesella</taxon>
    </lineage>
</organism>
<feature type="transmembrane region" description="Helical" evidence="1">
    <location>
        <begin position="179"/>
        <end position="200"/>
    </location>
</feature>
<feature type="transmembrane region" description="Helical" evidence="1">
    <location>
        <begin position="77"/>
        <end position="102"/>
    </location>
</feature>
<reference evidence="2 3" key="1">
    <citation type="journal article" date="2016" name="Genome Biol. Evol.">
        <title>Gene Family Evolution Reflects Adaptation to Soil Environmental Stressors in the Genome of the Collembolan Orchesella cincta.</title>
        <authorList>
            <person name="Faddeeva-Vakhrusheva A."/>
            <person name="Derks M.F."/>
            <person name="Anvar S.Y."/>
            <person name="Agamennone V."/>
            <person name="Suring W."/>
            <person name="Smit S."/>
            <person name="van Straalen N.M."/>
            <person name="Roelofs D."/>
        </authorList>
    </citation>
    <scope>NUCLEOTIDE SEQUENCE [LARGE SCALE GENOMIC DNA]</scope>
    <source>
        <tissue evidence="2">Mixed pool</tissue>
    </source>
</reference>
<proteinExistence type="predicted"/>
<evidence type="ECO:0000313" key="2">
    <source>
        <dbReference type="EMBL" id="ODM97964.1"/>
    </source>
</evidence>
<keyword evidence="1" id="KW-1133">Transmembrane helix</keyword>
<gene>
    <name evidence="2" type="ORF">Ocin01_08716</name>
</gene>
<keyword evidence="1" id="KW-0812">Transmembrane</keyword>
<feature type="transmembrane region" description="Helical" evidence="1">
    <location>
        <begin position="114"/>
        <end position="135"/>
    </location>
</feature>
<dbReference type="Proteomes" id="UP000094527">
    <property type="component" value="Unassembled WGS sequence"/>
</dbReference>
<comment type="caution">
    <text evidence="2">The sequence shown here is derived from an EMBL/GenBank/DDBJ whole genome shotgun (WGS) entry which is preliminary data.</text>
</comment>
<dbReference type="OMA" id="YNEYESH"/>
<keyword evidence="1" id="KW-0472">Membrane</keyword>